<sequence length="95" mass="11069">MVYANICISGTASSRSWYLQPQTHDRGRNRTERILQAEEQIFEHVEEEPDISTRRLAAEVEVSQLVVHRTLKEQGHIHTMFKMCKVWGLLIVHVV</sequence>
<accession>A0AA38MAL3</accession>
<organism evidence="1 2">
    <name type="scientific">Zophobas morio</name>
    <dbReference type="NCBI Taxonomy" id="2755281"/>
    <lineage>
        <taxon>Eukaryota</taxon>
        <taxon>Metazoa</taxon>
        <taxon>Ecdysozoa</taxon>
        <taxon>Arthropoda</taxon>
        <taxon>Hexapoda</taxon>
        <taxon>Insecta</taxon>
        <taxon>Pterygota</taxon>
        <taxon>Neoptera</taxon>
        <taxon>Endopterygota</taxon>
        <taxon>Coleoptera</taxon>
        <taxon>Polyphaga</taxon>
        <taxon>Cucujiformia</taxon>
        <taxon>Tenebrionidae</taxon>
        <taxon>Zophobas</taxon>
    </lineage>
</organism>
<dbReference type="AlphaFoldDB" id="A0AA38MAL3"/>
<comment type="caution">
    <text evidence="1">The sequence shown here is derived from an EMBL/GenBank/DDBJ whole genome shotgun (WGS) entry which is preliminary data.</text>
</comment>
<evidence type="ECO:0000313" key="2">
    <source>
        <dbReference type="Proteomes" id="UP001168821"/>
    </source>
</evidence>
<reference evidence="1" key="1">
    <citation type="journal article" date="2023" name="G3 (Bethesda)">
        <title>Whole genome assemblies of Zophobas morio and Tenebrio molitor.</title>
        <authorList>
            <person name="Kaur S."/>
            <person name="Stinson S.A."/>
            <person name="diCenzo G.C."/>
        </authorList>
    </citation>
    <scope>NUCLEOTIDE SEQUENCE</scope>
    <source>
        <strain evidence="1">QUZm001</strain>
    </source>
</reference>
<proteinExistence type="predicted"/>
<dbReference type="Proteomes" id="UP001168821">
    <property type="component" value="Unassembled WGS sequence"/>
</dbReference>
<evidence type="ECO:0000313" key="1">
    <source>
        <dbReference type="EMBL" id="KAJ3648907.1"/>
    </source>
</evidence>
<dbReference type="EMBL" id="JALNTZ010000006">
    <property type="protein sequence ID" value="KAJ3648907.1"/>
    <property type="molecule type" value="Genomic_DNA"/>
</dbReference>
<keyword evidence="2" id="KW-1185">Reference proteome</keyword>
<name>A0AA38MAL3_9CUCU</name>
<gene>
    <name evidence="1" type="ORF">Zmor_020676</name>
</gene>
<protein>
    <submittedName>
        <fullName evidence="1">Uncharacterized protein</fullName>
    </submittedName>
</protein>